<proteinExistence type="predicted"/>
<comment type="caution">
    <text evidence="5">The sequence shown here is derived from an EMBL/GenBank/DDBJ whole genome shotgun (WGS) entry which is preliminary data.</text>
</comment>
<dbReference type="EMBL" id="LNYL01000022">
    <property type="protein sequence ID" value="KTD29656.1"/>
    <property type="molecule type" value="Genomic_DNA"/>
</dbReference>
<dbReference type="InterPro" id="IPR011856">
    <property type="entry name" value="tRNA_endonuc-like_dom_sf"/>
</dbReference>
<evidence type="ECO:0000313" key="6">
    <source>
        <dbReference type="Proteomes" id="UP000054908"/>
    </source>
</evidence>
<organism evidence="5 6">
    <name type="scientific">Legionella maceachernii</name>
    <dbReference type="NCBI Taxonomy" id="466"/>
    <lineage>
        <taxon>Bacteria</taxon>
        <taxon>Pseudomonadati</taxon>
        <taxon>Pseudomonadota</taxon>
        <taxon>Gammaproteobacteria</taxon>
        <taxon>Legionellales</taxon>
        <taxon>Legionellaceae</taxon>
        <taxon>Legionella</taxon>
    </lineage>
</organism>
<keyword evidence="2" id="KW-0540">Nuclease</keyword>
<dbReference type="GO" id="GO:0004518">
    <property type="term" value="F:nuclease activity"/>
    <property type="evidence" value="ECO:0007669"/>
    <property type="project" value="UniProtKB-KW"/>
</dbReference>
<keyword evidence="3" id="KW-0378">Hydrolase</keyword>
<dbReference type="GO" id="GO:0003676">
    <property type="term" value="F:nucleic acid binding"/>
    <property type="evidence" value="ECO:0007669"/>
    <property type="project" value="InterPro"/>
</dbReference>
<dbReference type="InterPro" id="IPR014883">
    <property type="entry name" value="VRR_NUC"/>
</dbReference>
<name>A0A0W0WBH3_9GAMM</name>
<sequence length="135" mass="15365">MVESSSVVKRHTESNEQIAAMDWLRAQHPFIAEHTLHIGNERKATYYAGYIMKRMGVLKGASDIFMAWPNGGYHGLFIEVKSKIGRPTVEQKAFIQRMRERGYKAEICYGADEVINTMREYINYQGISSSSKPAS</sequence>
<dbReference type="Gene3D" id="3.40.1350.10">
    <property type="match status" value="1"/>
</dbReference>
<protein>
    <submittedName>
        <fullName evidence="5">VRR-NUC domain protein</fullName>
    </submittedName>
</protein>
<comment type="cofactor">
    <cofactor evidence="1">
        <name>Mg(2+)</name>
        <dbReference type="ChEBI" id="CHEBI:18420"/>
    </cofactor>
</comment>
<dbReference type="Proteomes" id="UP000054908">
    <property type="component" value="Unassembled WGS sequence"/>
</dbReference>
<evidence type="ECO:0000256" key="3">
    <source>
        <dbReference type="ARBA" id="ARBA00022801"/>
    </source>
</evidence>
<feature type="domain" description="VRR-NUC" evidence="4">
    <location>
        <begin position="18"/>
        <end position="112"/>
    </location>
</feature>
<dbReference type="GO" id="GO:0016788">
    <property type="term" value="F:hydrolase activity, acting on ester bonds"/>
    <property type="evidence" value="ECO:0007669"/>
    <property type="project" value="InterPro"/>
</dbReference>
<keyword evidence="6" id="KW-1185">Reference proteome</keyword>
<dbReference type="RefSeq" id="WP_058451642.1">
    <property type="nucleotide sequence ID" value="NZ_CAAAIB010000015.1"/>
</dbReference>
<dbReference type="OrthoDB" id="9793683at2"/>
<accession>A0A0W0WBH3</accession>
<dbReference type="Pfam" id="PF08774">
    <property type="entry name" value="VRR_NUC"/>
    <property type="match status" value="1"/>
</dbReference>
<dbReference type="SMART" id="SM00990">
    <property type="entry name" value="VRR_NUC"/>
    <property type="match status" value="1"/>
</dbReference>
<evidence type="ECO:0000256" key="1">
    <source>
        <dbReference type="ARBA" id="ARBA00001946"/>
    </source>
</evidence>
<evidence type="ECO:0000313" key="5">
    <source>
        <dbReference type="EMBL" id="KTD29656.1"/>
    </source>
</evidence>
<dbReference type="AlphaFoldDB" id="A0A0W0WBH3"/>
<evidence type="ECO:0000259" key="4">
    <source>
        <dbReference type="SMART" id="SM00990"/>
    </source>
</evidence>
<reference evidence="5 6" key="1">
    <citation type="submission" date="2015-11" db="EMBL/GenBank/DDBJ databases">
        <title>Genomic analysis of 38 Legionella species identifies large and diverse effector repertoires.</title>
        <authorList>
            <person name="Burstein D."/>
            <person name="Amaro F."/>
            <person name="Zusman T."/>
            <person name="Lifshitz Z."/>
            <person name="Cohen O."/>
            <person name="Gilbert J.A."/>
            <person name="Pupko T."/>
            <person name="Shuman H.A."/>
            <person name="Segal G."/>
        </authorList>
    </citation>
    <scope>NUCLEOTIDE SEQUENCE [LARGE SCALE GENOMIC DNA]</scope>
    <source>
        <strain evidence="5 6">PX-1-G2-E2</strain>
    </source>
</reference>
<evidence type="ECO:0000256" key="2">
    <source>
        <dbReference type="ARBA" id="ARBA00022722"/>
    </source>
</evidence>
<gene>
    <name evidence="5" type="ORF">Lmac_0831</name>
</gene>